<gene>
    <name evidence="2" type="ORF">N7460_005227</name>
</gene>
<evidence type="ECO:0000313" key="3">
    <source>
        <dbReference type="Proteomes" id="UP001219568"/>
    </source>
</evidence>
<keyword evidence="3" id="KW-1185">Reference proteome</keyword>
<protein>
    <submittedName>
        <fullName evidence="2">N-ethylmaleimide reductase</fullName>
    </submittedName>
</protein>
<sequence>MAEHNELNLDDKFHFVSLKNLDDRTERRLARSHAVARGLENKRKLQQKLGLNFRGVSSKDDSGRNLSKRKRGQSLASPPLSLSTYASSASQMLAAESPKLQVLLSQHKMQHSTEPIFSVLDELVLQNFRSVFRKGLDDHAFLNAAMLTFAFAVTDGCINSECLQYQGQALSSIRRRMDSPDMATTESTLGAILLLARVEAQLGIPRQVQLHMGAIQQLLDICRRKGVYLSDGIKRAIFWSDLNSSVMTGSSRVVDHTTFSELQWKRDPFVQNSFTLPPGFQAHSHLLGQEFVEVLKDVFALQCIRDSTFFGEEDIISMAHIDNHQASIQSRLVNLPNCCSISECCHLAAYLCSTMLRCKLWRTSTIPSHLSLQLLNKLREANHDFLWDDWPELLAWLLHIGGAFAPSGTIQSGYLALLHLNRKTRLRGLYSSWPDLLEILKQFIWSEKAFESQVKAFCEESHI</sequence>
<dbReference type="PANTHER" id="PTHR37540:SF5">
    <property type="entry name" value="TRANSCRIPTION FACTOR DOMAIN-CONTAINING PROTEIN"/>
    <property type="match status" value="1"/>
</dbReference>
<evidence type="ECO:0000313" key="2">
    <source>
        <dbReference type="EMBL" id="KAJ6043872.1"/>
    </source>
</evidence>
<proteinExistence type="predicted"/>
<organism evidence="2 3">
    <name type="scientific">Penicillium canescens</name>
    <dbReference type="NCBI Taxonomy" id="5083"/>
    <lineage>
        <taxon>Eukaryota</taxon>
        <taxon>Fungi</taxon>
        <taxon>Dikarya</taxon>
        <taxon>Ascomycota</taxon>
        <taxon>Pezizomycotina</taxon>
        <taxon>Eurotiomycetes</taxon>
        <taxon>Eurotiomycetidae</taxon>
        <taxon>Eurotiales</taxon>
        <taxon>Aspergillaceae</taxon>
        <taxon>Penicillium</taxon>
    </lineage>
</organism>
<dbReference type="PANTHER" id="PTHR37540">
    <property type="entry name" value="TRANSCRIPTION FACTOR (ACR-2), PUTATIVE-RELATED-RELATED"/>
    <property type="match status" value="1"/>
</dbReference>
<comment type="caution">
    <text evidence="2">The sequence shown here is derived from an EMBL/GenBank/DDBJ whole genome shotgun (WGS) entry which is preliminary data.</text>
</comment>
<evidence type="ECO:0000256" key="1">
    <source>
        <dbReference type="SAM" id="MobiDB-lite"/>
    </source>
</evidence>
<name>A0AAD6N9F5_PENCN</name>
<reference evidence="2" key="2">
    <citation type="submission" date="2023-01" db="EMBL/GenBank/DDBJ databases">
        <authorList>
            <person name="Petersen C."/>
        </authorList>
    </citation>
    <scope>NUCLEOTIDE SEQUENCE</scope>
    <source>
        <strain evidence="2">IBT 15450</strain>
    </source>
</reference>
<dbReference type="Proteomes" id="UP001219568">
    <property type="component" value="Unassembled WGS sequence"/>
</dbReference>
<accession>A0AAD6N9F5</accession>
<dbReference type="EMBL" id="JAQJZL010000004">
    <property type="protein sequence ID" value="KAJ6043872.1"/>
    <property type="molecule type" value="Genomic_DNA"/>
</dbReference>
<dbReference type="AlphaFoldDB" id="A0AAD6N9F5"/>
<reference evidence="2" key="1">
    <citation type="journal article" date="2023" name="IMA Fungus">
        <title>Comparative genomic study of the Penicillium genus elucidates a diverse pangenome and 15 lateral gene transfer events.</title>
        <authorList>
            <person name="Petersen C."/>
            <person name="Sorensen T."/>
            <person name="Nielsen M.R."/>
            <person name="Sondergaard T.E."/>
            <person name="Sorensen J.L."/>
            <person name="Fitzpatrick D.A."/>
            <person name="Frisvad J.C."/>
            <person name="Nielsen K.L."/>
        </authorList>
    </citation>
    <scope>NUCLEOTIDE SEQUENCE</scope>
    <source>
        <strain evidence="2">IBT 15450</strain>
    </source>
</reference>
<feature type="region of interest" description="Disordered" evidence="1">
    <location>
        <begin position="54"/>
        <end position="79"/>
    </location>
</feature>